<dbReference type="RefSeq" id="WP_200339227.1">
    <property type="nucleotide sequence ID" value="NZ_NRRL01000004.1"/>
</dbReference>
<evidence type="ECO:0000256" key="5">
    <source>
        <dbReference type="ARBA" id="ARBA00023136"/>
    </source>
</evidence>
<dbReference type="PANTHER" id="PTHR30482:SF4">
    <property type="entry name" value="SLR1201 PROTEIN"/>
    <property type="match status" value="1"/>
</dbReference>
<reference evidence="7 8" key="1">
    <citation type="journal article" date="2020" name="Microorganisms">
        <title>Osmotic Adaptation and Compatible Solute Biosynthesis of Phototrophic Bacteria as Revealed from Genome Analyses.</title>
        <authorList>
            <person name="Imhoff J.F."/>
            <person name="Rahn T."/>
            <person name="Kunzel S."/>
            <person name="Keller A."/>
            <person name="Neulinger S.C."/>
        </authorList>
    </citation>
    <scope>NUCLEOTIDE SEQUENCE [LARGE SCALE GENOMIC DNA]</scope>
    <source>
        <strain evidence="7 8">DSM 9895</strain>
    </source>
</reference>
<feature type="transmembrane region" description="Helical" evidence="6">
    <location>
        <begin position="213"/>
        <end position="234"/>
    </location>
</feature>
<accession>A0ABS1D9T2</accession>
<dbReference type="CDD" id="cd06581">
    <property type="entry name" value="TM_PBP1_LivM_like"/>
    <property type="match status" value="1"/>
</dbReference>
<feature type="transmembrane region" description="Helical" evidence="6">
    <location>
        <begin position="337"/>
        <end position="354"/>
    </location>
</feature>
<feature type="transmembrane region" description="Helical" evidence="6">
    <location>
        <begin position="24"/>
        <end position="43"/>
    </location>
</feature>
<evidence type="ECO:0000256" key="6">
    <source>
        <dbReference type="SAM" id="Phobius"/>
    </source>
</evidence>
<dbReference type="EMBL" id="NRRL01000004">
    <property type="protein sequence ID" value="MBK1667167.1"/>
    <property type="molecule type" value="Genomic_DNA"/>
</dbReference>
<sequence length="377" mass="39905">MASQPAPARAGTGVLGWRPGAADLALIALLLIALVGMPVLNALPPDSGLKLPDYMIGVLGKFFCFAMLALAHGLVWGYAGPLSLGHGAFFGLGGYCMGMYLARQKAISAGNELPDFMVFLNWESLPWWWTGTHLAPVALLLIVAVPGALALLFGYFTFRSRISGVYFSIISQAMVFALMLAFSRSELGFGGKTGLTNFSTILGFSVSDQGTRIGVYVATVLALAGSYLLCRWIVRSKLGQVLVAIREAEDRVRFLGYPADRVKLFVFVLSAMIAGLGGALYVPQAGIINPSEFEPAQSIEVAAWVAVGGRGTLFGPILGALGVNAAKSWLTGFAPELWLFVLGGLFIAVTLFLPKGLAGLWPQVRAAVAKRRGGTDG</sequence>
<keyword evidence="4 6" id="KW-1133">Transmembrane helix</keyword>
<evidence type="ECO:0000256" key="2">
    <source>
        <dbReference type="ARBA" id="ARBA00022475"/>
    </source>
</evidence>
<evidence type="ECO:0000313" key="8">
    <source>
        <dbReference type="Proteomes" id="UP001296873"/>
    </source>
</evidence>
<dbReference type="Proteomes" id="UP001296873">
    <property type="component" value="Unassembled WGS sequence"/>
</dbReference>
<dbReference type="PANTHER" id="PTHR30482">
    <property type="entry name" value="HIGH-AFFINITY BRANCHED-CHAIN AMINO ACID TRANSPORT SYSTEM PERMEASE"/>
    <property type="match status" value="1"/>
</dbReference>
<evidence type="ECO:0000256" key="1">
    <source>
        <dbReference type="ARBA" id="ARBA00004651"/>
    </source>
</evidence>
<feature type="transmembrane region" description="Helical" evidence="6">
    <location>
        <begin position="135"/>
        <end position="158"/>
    </location>
</feature>
<feature type="transmembrane region" description="Helical" evidence="6">
    <location>
        <begin position="55"/>
        <end position="78"/>
    </location>
</feature>
<keyword evidence="8" id="KW-1185">Reference proteome</keyword>
<keyword evidence="2" id="KW-1003">Cell membrane</keyword>
<gene>
    <name evidence="7" type="primary">urtC</name>
    <name evidence="7" type="ORF">CKO28_03800</name>
</gene>
<evidence type="ECO:0000313" key="7">
    <source>
        <dbReference type="EMBL" id="MBK1667167.1"/>
    </source>
</evidence>
<dbReference type="InterPro" id="IPR001851">
    <property type="entry name" value="ABC_transp_permease"/>
</dbReference>
<feature type="transmembrane region" description="Helical" evidence="6">
    <location>
        <begin position="302"/>
        <end position="325"/>
    </location>
</feature>
<name>A0ABS1D9T2_9PROT</name>
<feature type="transmembrane region" description="Helical" evidence="6">
    <location>
        <begin position="165"/>
        <end position="182"/>
    </location>
</feature>
<protein>
    <submittedName>
        <fullName evidence="7">Urea ABC transporter permease subunit UrtC</fullName>
    </submittedName>
</protein>
<feature type="transmembrane region" description="Helical" evidence="6">
    <location>
        <begin position="84"/>
        <end position="101"/>
    </location>
</feature>
<comment type="caution">
    <text evidence="7">The sequence shown here is derived from an EMBL/GenBank/DDBJ whole genome shotgun (WGS) entry which is preliminary data.</text>
</comment>
<dbReference type="InterPro" id="IPR017778">
    <property type="entry name" value="ABC_transptr_urea_perm_UrtC"/>
</dbReference>
<evidence type="ECO:0000256" key="3">
    <source>
        <dbReference type="ARBA" id="ARBA00022692"/>
    </source>
</evidence>
<feature type="transmembrane region" description="Helical" evidence="6">
    <location>
        <begin position="264"/>
        <end position="282"/>
    </location>
</feature>
<proteinExistence type="predicted"/>
<evidence type="ECO:0000256" key="4">
    <source>
        <dbReference type="ARBA" id="ARBA00022989"/>
    </source>
</evidence>
<organism evidence="7 8">
    <name type="scientific">Rhodovibrio sodomensis</name>
    <dbReference type="NCBI Taxonomy" id="1088"/>
    <lineage>
        <taxon>Bacteria</taxon>
        <taxon>Pseudomonadati</taxon>
        <taxon>Pseudomonadota</taxon>
        <taxon>Alphaproteobacteria</taxon>
        <taxon>Rhodospirillales</taxon>
        <taxon>Rhodovibrionaceae</taxon>
        <taxon>Rhodovibrio</taxon>
    </lineage>
</organism>
<dbReference type="Pfam" id="PF02653">
    <property type="entry name" value="BPD_transp_2"/>
    <property type="match status" value="1"/>
</dbReference>
<keyword evidence="3 6" id="KW-0812">Transmembrane</keyword>
<dbReference type="InterPro" id="IPR043428">
    <property type="entry name" value="LivM-like"/>
</dbReference>
<dbReference type="NCBIfam" id="TIGR03408">
    <property type="entry name" value="urea_trans_UrtC"/>
    <property type="match status" value="1"/>
</dbReference>
<comment type="subcellular location">
    <subcellularLocation>
        <location evidence="1">Cell membrane</location>
        <topology evidence="1">Multi-pass membrane protein</topology>
    </subcellularLocation>
</comment>
<keyword evidence="5 6" id="KW-0472">Membrane</keyword>